<dbReference type="RefSeq" id="WP_132418605.1">
    <property type="nucleotide sequence ID" value="NZ_SKFG01000012.1"/>
</dbReference>
<organism evidence="3 4">
    <name type="scientific">Paenibacillus albiflavus</name>
    <dbReference type="NCBI Taxonomy" id="2545760"/>
    <lineage>
        <taxon>Bacteria</taxon>
        <taxon>Bacillati</taxon>
        <taxon>Bacillota</taxon>
        <taxon>Bacilli</taxon>
        <taxon>Bacillales</taxon>
        <taxon>Paenibacillaceae</taxon>
        <taxon>Paenibacillus</taxon>
    </lineage>
</organism>
<accession>A0A4R4EBW7</accession>
<dbReference type="CDD" id="cd01949">
    <property type="entry name" value="GGDEF"/>
    <property type="match status" value="1"/>
</dbReference>
<protein>
    <submittedName>
        <fullName evidence="3">GGDEF domain-containing protein</fullName>
    </submittedName>
</protein>
<dbReference type="InterPro" id="IPR043128">
    <property type="entry name" value="Rev_trsase/Diguanyl_cyclase"/>
</dbReference>
<proteinExistence type="predicted"/>
<dbReference type="SUPFAM" id="SSF55073">
    <property type="entry name" value="Nucleotide cyclase"/>
    <property type="match status" value="1"/>
</dbReference>
<dbReference type="OrthoDB" id="9759607at2"/>
<dbReference type="Proteomes" id="UP000295418">
    <property type="component" value="Unassembled WGS sequence"/>
</dbReference>
<dbReference type="AlphaFoldDB" id="A0A4R4EBW7"/>
<sequence length="494" mass="56098">MNFRFGVKLTFTMIVFAVVISFTIATIDHVRLRDQAIQNKRNQVENNELMAKYALETIEKAYEVFGNNITLKMRENSRNLDNLYIKNPSVDTWDFASLKESLGMDIYLIDEHNVIAYSSYKPDIGLDFNACCQKLVSVMNERRLSGEFYDDGMDNELNTGLIKKYSYMPTHDQKYIIQLGYSLQEGDIFNRFNFLNTIDELVKSSPSTNKINVLNIGGYILGNARINDDQKVSGGRRQSFEQTLQTGETTEYRGIWNNEPAIYRYVAYVSKYDTGTTRNKVLEIIYNDKDLETVLSNNKQAFIFQLFIILIITIVLSFIISGWVAKPMHLAFHDSLTGLKNRAAFDELLKATIAEENKSTALLMIDLDNFKLVNDNLGHDRGDQLLKSVAECITQSARKDDITIRLGGDEFVLVMPSADKREAGQIAARIIDAIVESTTSEIDLKDENVTVSIGISLFPEDGVDPDTLCKKADQALYASKENGKNQFHFYEDMV</sequence>
<gene>
    <name evidence="3" type="ORF">E0485_13665</name>
</gene>
<dbReference type="EMBL" id="SKFG01000012">
    <property type="protein sequence ID" value="TCZ76633.1"/>
    <property type="molecule type" value="Genomic_DNA"/>
</dbReference>
<dbReference type="InterPro" id="IPR000160">
    <property type="entry name" value="GGDEF_dom"/>
</dbReference>
<keyword evidence="1" id="KW-0812">Transmembrane</keyword>
<dbReference type="NCBIfam" id="TIGR00254">
    <property type="entry name" value="GGDEF"/>
    <property type="match status" value="1"/>
</dbReference>
<feature type="domain" description="GGDEF" evidence="2">
    <location>
        <begin position="358"/>
        <end position="492"/>
    </location>
</feature>
<dbReference type="SMART" id="SM00267">
    <property type="entry name" value="GGDEF"/>
    <property type="match status" value="1"/>
</dbReference>
<dbReference type="PROSITE" id="PS50887">
    <property type="entry name" value="GGDEF"/>
    <property type="match status" value="1"/>
</dbReference>
<keyword evidence="1" id="KW-1133">Transmembrane helix</keyword>
<feature type="transmembrane region" description="Helical" evidence="1">
    <location>
        <begin position="302"/>
        <end position="325"/>
    </location>
</feature>
<dbReference type="Gene3D" id="3.30.70.270">
    <property type="match status" value="1"/>
</dbReference>
<keyword evidence="4" id="KW-1185">Reference proteome</keyword>
<keyword evidence="1" id="KW-0472">Membrane</keyword>
<dbReference type="FunFam" id="3.30.70.270:FF:000001">
    <property type="entry name" value="Diguanylate cyclase domain protein"/>
    <property type="match status" value="1"/>
</dbReference>
<reference evidence="3 4" key="1">
    <citation type="submission" date="2019-03" db="EMBL/GenBank/DDBJ databases">
        <authorList>
            <person name="Kim M.K.M."/>
        </authorList>
    </citation>
    <scope>NUCLEOTIDE SEQUENCE [LARGE SCALE GENOMIC DNA]</scope>
    <source>
        <strain evidence="3 4">18JY21-1</strain>
    </source>
</reference>
<comment type="caution">
    <text evidence="3">The sequence shown here is derived from an EMBL/GenBank/DDBJ whole genome shotgun (WGS) entry which is preliminary data.</text>
</comment>
<dbReference type="InterPro" id="IPR052163">
    <property type="entry name" value="DGC-Regulatory_Protein"/>
</dbReference>
<evidence type="ECO:0000259" key="2">
    <source>
        <dbReference type="PROSITE" id="PS50887"/>
    </source>
</evidence>
<dbReference type="Pfam" id="PF00990">
    <property type="entry name" value="GGDEF"/>
    <property type="match status" value="1"/>
</dbReference>
<evidence type="ECO:0000313" key="4">
    <source>
        <dbReference type="Proteomes" id="UP000295418"/>
    </source>
</evidence>
<evidence type="ECO:0000313" key="3">
    <source>
        <dbReference type="EMBL" id="TCZ76633.1"/>
    </source>
</evidence>
<dbReference type="PANTHER" id="PTHR46663:SF2">
    <property type="entry name" value="GGDEF DOMAIN-CONTAINING PROTEIN"/>
    <property type="match status" value="1"/>
</dbReference>
<dbReference type="PANTHER" id="PTHR46663">
    <property type="entry name" value="DIGUANYLATE CYCLASE DGCT-RELATED"/>
    <property type="match status" value="1"/>
</dbReference>
<name>A0A4R4EBW7_9BACL</name>
<evidence type="ECO:0000256" key="1">
    <source>
        <dbReference type="SAM" id="Phobius"/>
    </source>
</evidence>
<dbReference type="InterPro" id="IPR029787">
    <property type="entry name" value="Nucleotide_cyclase"/>
</dbReference>